<gene>
    <name evidence="1" type="ORF">MNOR_LOCUS24505</name>
</gene>
<dbReference type="PROSITE" id="PS00213">
    <property type="entry name" value="LIPOCALIN"/>
    <property type="match status" value="1"/>
</dbReference>
<dbReference type="GO" id="GO:0000302">
    <property type="term" value="P:response to reactive oxygen species"/>
    <property type="evidence" value="ECO:0007669"/>
    <property type="project" value="TreeGrafter"/>
</dbReference>
<name>A0AAV2RKA6_MEGNR</name>
<dbReference type="InterPro" id="IPR012674">
    <property type="entry name" value="Calycin"/>
</dbReference>
<comment type="caution">
    <text evidence="1">The sequence shown here is derived from an EMBL/GenBank/DDBJ whole genome shotgun (WGS) entry which is preliminary data.</text>
</comment>
<evidence type="ECO:0000313" key="2">
    <source>
        <dbReference type="Proteomes" id="UP001497623"/>
    </source>
</evidence>
<keyword evidence="2" id="KW-1185">Reference proteome</keyword>
<dbReference type="AlphaFoldDB" id="A0AAV2RKA6"/>
<proteinExistence type="predicted"/>
<reference evidence="1 2" key="1">
    <citation type="submission" date="2024-05" db="EMBL/GenBank/DDBJ databases">
        <authorList>
            <person name="Wallberg A."/>
        </authorList>
    </citation>
    <scope>NUCLEOTIDE SEQUENCE [LARGE SCALE GENOMIC DNA]</scope>
</reference>
<accession>A0AAV2RKA6</accession>
<dbReference type="PANTHER" id="PTHR10612:SF49">
    <property type="entry name" value="APOLIPOPROTEIN D-LIKE PROTEIN"/>
    <property type="match status" value="1"/>
</dbReference>
<dbReference type="Proteomes" id="UP001497623">
    <property type="component" value="Unassembled WGS sequence"/>
</dbReference>
<dbReference type="GO" id="GO:0005737">
    <property type="term" value="C:cytoplasm"/>
    <property type="evidence" value="ECO:0007669"/>
    <property type="project" value="TreeGrafter"/>
</dbReference>
<dbReference type="GO" id="GO:0006629">
    <property type="term" value="P:lipid metabolic process"/>
    <property type="evidence" value="ECO:0007669"/>
    <property type="project" value="TreeGrafter"/>
</dbReference>
<dbReference type="SUPFAM" id="SSF50814">
    <property type="entry name" value="Lipocalins"/>
    <property type="match status" value="1"/>
</dbReference>
<dbReference type="PANTHER" id="PTHR10612">
    <property type="entry name" value="APOLIPOPROTEIN D"/>
    <property type="match status" value="1"/>
</dbReference>
<dbReference type="EMBL" id="CAXKWB010022566">
    <property type="protein sequence ID" value="CAL4124429.1"/>
    <property type="molecule type" value="Genomic_DNA"/>
</dbReference>
<evidence type="ECO:0000313" key="1">
    <source>
        <dbReference type="EMBL" id="CAL4124429.1"/>
    </source>
</evidence>
<dbReference type="Gene3D" id="2.40.128.20">
    <property type="match status" value="1"/>
</dbReference>
<sequence>MGSCPVIKPLETFNVDKFNGTWYVIEIFGRHTKCMTLTFEKKTNTSLTVTQAMEFYMLDKVNIDYAHANTGTLEILDKTNPSKMQIRWPDNIAGSATFNIVDTDHSSYALIVECQKLLFLSRTNAAILSREPFLKLAVKQKLQGQINTMDLDATDFSAMKHENCIRPEDSDVDLGFVRDQVYNAFGFVQDDKINQINDEEEMADYINFGDRPRGR</sequence>
<evidence type="ECO:0008006" key="3">
    <source>
        <dbReference type="Google" id="ProtNLM"/>
    </source>
</evidence>
<protein>
    <recommendedName>
        <fullName evidence="3">Lipocalin/cytosolic fatty-acid binding domain-containing protein</fullName>
    </recommendedName>
</protein>
<organism evidence="1 2">
    <name type="scientific">Meganyctiphanes norvegica</name>
    <name type="common">Northern krill</name>
    <name type="synonym">Thysanopoda norvegica</name>
    <dbReference type="NCBI Taxonomy" id="48144"/>
    <lineage>
        <taxon>Eukaryota</taxon>
        <taxon>Metazoa</taxon>
        <taxon>Ecdysozoa</taxon>
        <taxon>Arthropoda</taxon>
        <taxon>Crustacea</taxon>
        <taxon>Multicrustacea</taxon>
        <taxon>Malacostraca</taxon>
        <taxon>Eumalacostraca</taxon>
        <taxon>Eucarida</taxon>
        <taxon>Euphausiacea</taxon>
        <taxon>Euphausiidae</taxon>
        <taxon>Meganyctiphanes</taxon>
    </lineage>
</organism>
<dbReference type="InterPro" id="IPR022272">
    <property type="entry name" value="Lipocalin_CS"/>
</dbReference>